<keyword evidence="1" id="KW-0732">Signal</keyword>
<accession>A0A1B9IZH5</accession>
<feature type="signal peptide" evidence="1">
    <location>
        <begin position="1"/>
        <end position="23"/>
    </location>
</feature>
<organism evidence="2 3">
    <name type="scientific">Kwoniella mangroviensis CBS 10435</name>
    <dbReference type="NCBI Taxonomy" id="1331196"/>
    <lineage>
        <taxon>Eukaryota</taxon>
        <taxon>Fungi</taxon>
        <taxon>Dikarya</taxon>
        <taxon>Basidiomycota</taxon>
        <taxon>Agaricomycotina</taxon>
        <taxon>Tremellomycetes</taxon>
        <taxon>Tremellales</taxon>
        <taxon>Cryptococcaceae</taxon>
        <taxon>Kwoniella</taxon>
    </lineage>
</organism>
<dbReference type="OrthoDB" id="2575454at2759"/>
<reference evidence="2 3" key="1">
    <citation type="submission" date="2013-07" db="EMBL/GenBank/DDBJ databases">
        <title>The Genome Sequence of Kwoniella mangroviensis CBS10435.</title>
        <authorList>
            <consortium name="The Broad Institute Genome Sequencing Platform"/>
            <person name="Cuomo C."/>
            <person name="Litvintseva A."/>
            <person name="Chen Y."/>
            <person name="Heitman J."/>
            <person name="Sun S."/>
            <person name="Springer D."/>
            <person name="Dromer F."/>
            <person name="Young S.K."/>
            <person name="Zeng Q."/>
            <person name="Gargeya S."/>
            <person name="Fitzgerald M."/>
            <person name="Abouelleil A."/>
            <person name="Alvarado L."/>
            <person name="Berlin A.M."/>
            <person name="Chapman S.B."/>
            <person name="Dewar J."/>
            <person name="Goldberg J."/>
            <person name="Griggs A."/>
            <person name="Gujja S."/>
            <person name="Hansen M."/>
            <person name="Howarth C."/>
            <person name="Imamovic A."/>
            <person name="Larimer J."/>
            <person name="McCowan C."/>
            <person name="Murphy C."/>
            <person name="Pearson M."/>
            <person name="Priest M."/>
            <person name="Roberts A."/>
            <person name="Saif S."/>
            <person name="Shea T."/>
            <person name="Sykes S."/>
            <person name="Wortman J."/>
            <person name="Nusbaum C."/>
            <person name="Birren B."/>
        </authorList>
    </citation>
    <scope>NUCLEOTIDE SEQUENCE [LARGE SCALE GENOMIC DNA]</scope>
    <source>
        <strain evidence="2 3">CBS 10435</strain>
    </source>
</reference>
<name>A0A1B9IZH5_9TREE</name>
<evidence type="ECO:0000313" key="3">
    <source>
        <dbReference type="Proteomes" id="UP000092583"/>
    </source>
</evidence>
<evidence type="ECO:0000313" key="2">
    <source>
        <dbReference type="EMBL" id="OCF60939.1"/>
    </source>
</evidence>
<sequence>MLVNTVLLVASLTIFSIFGFAYSRPETDSGALSPIHSKRHAISGQRLSNAERIAKSATLRPRQSQPPQTQAFHIEASRLNSNPPQVGGWLTFDDDNGVVISPLNGSQASRVVFEVSSPLSAVGVTIKARNAMDDGDFPIVTRDWGNPEQTMSTRGNQ</sequence>
<dbReference type="AlphaFoldDB" id="A0A1B9IZH5"/>
<proteinExistence type="predicted"/>
<evidence type="ECO:0008006" key="4">
    <source>
        <dbReference type="Google" id="ProtNLM"/>
    </source>
</evidence>
<dbReference type="Proteomes" id="UP000092583">
    <property type="component" value="Unassembled WGS sequence"/>
</dbReference>
<reference evidence="3" key="2">
    <citation type="submission" date="2013-12" db="EMBL/GenBank/DDBJ databases">
        <title>Evolution of pathogenesis and genome organization in the Tremellales.</title>
        <authorList>
            <person name="Cuomo C."/>
            <person name="Litvintseva A."/>
            <person name="Heitman J."/>
            <person name="Chen Y."/>
            <person name="Sun S."/>
            <person name="Springer D."/>
            <person name="Dromer F."/>
            <person name="Young S."/>
            <person name="Zeng Q."/>
            <person name="Chapman S."/>
            <person name="Gujja S."/>
            <person name="Saif S."/>
            <person name="Birren B."/>
        </authorList>
    </citation>
    <scope>NUCLEOTIDE SEQUENCE [LARGE SCALE GENOMIC DNA]</scope>
    <source>
        <strain evidence="3">CBS 10435</strain>
    </source>
</reference>
<gene>
    <name evidence="2" type="ORF">L486_00583</name>
</gene>
<dbReference type="EMBL" id="KI669459">
    <property type="protein sequence ID" value="OCF60939.1"/>
    <property type="molecule type" value="Genomic_DNA"/>
</dbReference>
<keyword evidence="3" id="KW-1185">Reference proteome</keyword>
<evidence type="ECO:0000256" key="1">
    <source>
        <dbReference type="SAM" id="SignalP"/>
    </source>
</evidence>
<protein>
    <recommendedName>
        <fullName evidence="4">Secreted protein</fullName>
    </recommendedName>
</protein>
<feature type="chain" id="PRO_5008629019" description="Secreted protein" evidence="1">
    <location>
        <begin position="24"/>
        <end position="157"/>
    </location>
</feature>